<dbReference type="Proteomes" id="UP000019487">
    <property type="component" value="Unassembled WGS sequence"/>
</dbReference>
<evidence type="ECO:0000313" key="2">
    <source>
        <dbReference type="EMBL" id="ESZ92819.1"/>
    </source>
</evidence>
<keyword evidence="3" id="KW-1185">Reference proteome</keyword>
<accession>W9CDE7</accession>
<keyword evidence="2" id="KW-0830">Ubiquinone</keyword>
<reference evidence="2 3" key="1">
    <citation type="journal article" date="2014" name="Genome Announc.">
        <title>Draft genome sequence of Sclerotinia borealis, a psychrophilic plant pathogenic fungus.</title>
        <authorList>
            <person name="Mardanov A.V."/>
            <person name="Beletsky A.V."/>
            <person name="Kadnikov V.V."/>
            <person name="Ignatov A.N."/>
            <person name="Ravin N.V."/>
        </authorList>
    </citation>
    <scope>NUCLEOTIDE SEQUENCE [LARGE SCALE GENOMIC DNA]</scope>
    <source>
        <strain evidence="3">F-4157</strain>
    </source>
</reference>
<feature type="compositionally biased region" description="Basic and acidic residues" evidence="1">
    <location>
        <begin position="136"/>
        <end position="149"/>
    </location>
</feature>
<dbReference type="HOGENOM" id="CLU_947172_0_0_1"/>
<evidence type="ECO:0000313" key="3">
    <source>
        <dbReference type="Proteomes" id="UP000019487"/>
    </source>
</evidence>
<proteinExistence type="predicted"/>
<dbReference type="AlphaFoldDB" id="W9CDE7"/>
<comment type="caution">
    <text evidence="2">The sequence shown here is derived from an EMBL/GenBank/DDBJ whole genome shotgun (WGS) entry which is preliminary data.</text>
</comment>
<dbReference type="InterPro" id="IPR034444">
    <property type="entry name" value="Nuo17.8"/>
</dbReference>
<organism evidence="2 3">
    <name type="scientific">Sclerotinia borealis (strain F-4128)</name>
    <dbReference type="NCBI Taxonomy" id="1432307"/>
    <lineage>
        <taxon>Eukaryota</taxon>
        <taxon>Fungi</taxon>
        <taxon>Dikarya</taxon>
        <taxon>Ascomycota</taxon>
        <taxon>Pezizomycotina</taxon>
        <taxon>Leotiomycetes</taxon>
        <taxon>Helotiales</taxon>
        <taxon>Sclerotiniaceae</taxon>
        <taxon>Sclerotinia</taxon>
    </lineage>
</organism>
<dbReference type="STRING" id="1432307.W9CDE7"/>
<sequence>MWLFFPTISVSIFSGGGSSESLSNEARDSAELELFVVIVRTSGIQISTDPFVHFGFAFGNIFKAEGGHAEISLVLGGYISQQMSATGGTFKHTGCPKNDNTETQLIHNKMFALRRKAVQSADRVGRVSTRVSRRWSSAEHGKTGDEVHHFAGSSTEHGHHHAGPKNESFGASFFVVLAAIPISIGFYQYAQPSADGTLSGLTRLIHNYSQYKEKWAARNNLHVSMIEQAAFDRNLFQSDTGSAHINLRFPEQFNTGSPWNVPAGHRARNMDQLVAHYEKFKKESEEKKRLETEI</sequence>
<dbReference type="OrthoDB" id="2120038at2759"/>
<evidence type="ECO:0000256" key="1">
    <source>
        <dbReference type="SAM" id="MobiDB-lite"/>
    </source>
</evidence>
<name>W9CDE7_SCLBF</name>
<gene>
    <name evidence="2" type="ORF">SBOR_6806</name>
</gene>
<dbReference type="EMBL" id="AYSA01000361">
    <property type="protein sequence ID" value="ESZ92819.1"/>
    <property type="molecule type" value="Genomic_DNA"/>
</dbReference>
<feature type="region of interest" description="Disordered" evidence="1">
    <location>
        <begin position="132"/>
        <end position="164"/>
    </location>
</feature>
<dbReference type="PANTHER" id="PTHR42100:SF1">
    <property type="entry name" value="OXIDOREDUCTASE 178 KDA SUBUNIT, PUTATIVE (AFU_ORTHOLOGUE AFUA_8G04320)-RELATED"/>
    <property type="match status" value="1"/>
</dbReference>
<dbReference type="PANTHER" id="PTHR42100">
    <property type="entry name" value="OXIDOREDUCTASE 178 KDA SUBUNIT, PUTATIVE (AFU_ORTHOLOGUE AFUA_8G04320)-RELATED"/>
    <property type="match status" value="1"/>
</dbReference>
<dbReference type="GO" id="GO:0005739">
    <property type="term" value="C:mitochondrion"/>
    <property type="evidence" value="ECO:0007669"/>
    <property type="project" value="InterPro"/>
</dbReference>
<protein>
    <submittedName>
        <fullName evidence="2">NADH-ubiquinone oxidoreductase 17.8 kDa subunit</fullName>
    </submittedName>
</protein>